<accession>W6JWP4</accession>
<dbReference type="Pfam" id="PF01381">
    <property type="entry name" value="HTH_3"/>
    <property type="match status" value="1"/>
</dbReference>
<feature type="domain" description="HTH cro/C1-type" evidence="1">
    <location>
        <begin position="40"/>
        <end position="95"/>
    </location>
</feature>
<sequence length="145" mass="16605">MTAHDQMASFEKFLAEELADDEVRAAFDDAQTRNQLVDALVRMRRHLGMTQKDVAARMGVKQPTISGFENEGSDPRLSTILRYARAVDSALVWDVRPRLEQVPTDTYRFTGETRHSFVNRNAPSRRASGWQTQVAHRDRWLQAVC</sequence>
<gene>
    <name evidence="2" type="primary">higA</name>
    <name evidence="2" type="ORF">BN11_290005</name>
</gene>
<dbReference type="SUPFAM" id="SSF47413">
    <property type="entry name" value="lambda repressor-like DNA-binding domains"/>
    <property type="match status" value="1"/>
</dbReference>
<dbReference type="InterPro" id="IPR001387">
    <property type="entry name" value="Cro/C1-type_HTH"/>
</dbReference>
<dbReference type="RefSeq" id="WP_053083990.1">
    <property type="nucleotide sequence ID" value="NZ_HG764815.1"/>
</dbReference>
<dbReference type="STRING" id="1193182.BN11_290005"/>
<dbReference type="CDD" id="cd00093">
    <property type="entry name" value="HTH_XRE"/>
    <property type="match status" value="1"/>
</dbReference>
<keyword evidence="3" id="KW-1185">Reference proteome</keyword>
<protein>
    <submittedName>
        <fullName evidence="2">Antitoxin HigA</fullName>
    </submittedName>
</protein>
<dbReference type="GO" id="GO:0003677">
    <property type="term" value="F:DNA binding"/>
    <property type="evidence" value="ECO:0007669"/>
    <property type="project" value="InterPro"/>
</dbReference>
<dbReference type="EMBL" id="CAJA01000212">
    <property type="protein sequence ID" value="CCH73527.1"/>
    <property type="molecule type" value="Genomic_DNA"/>
</dbReference>
<evidence type="ECO:0000313" key="2">
    <source>
        <dbReference type="EMBL" id="CCH73527.1"/>
    </source>
</evidence>
<proteinExistence type="predicted"/>
<reference evidence="2 3" key="1">
    <citation type="journal article" date="2013" name="ISME J.">
        <title>A metabolic model for members of the genus Tetrasphaera involved in enhanced biological phosphorus removal.</title>
        <authorList>
            <person name="Kristiansen R."/>
            <person name="Nguyen H.T.T."/>
            <person name="Saunders A.M."/>
            <person name="Nielsen J.L."/>
            <person name="Wimmer R."/>
            <person name="Le V.Q."/>
            <person name="McIlroy S.J."/>
            <person name="Petrovski S."/>
            <person name="Seviour R.J."/>
            <person name="Calteau A."/>
            <person name="Nielsen K.L."/>
            <person name="Nielsen P.H."/>
        </authorList>
    </citation>
    <scope>NUCLEOTIDE SEQUENCE [LARGE SCALE GENOMIC DNA]</scope>
    <source>
        <strain evidence="2 3">Ben110</strain>
    </source>
</reference>
<organism evidence="2 3">
    <name type="scientific">Nostocoides australiense Ben110</name>
    <dbReference type="NCBI Taxonomy" id="1193182"/>
    <lineage>
        <taxon>Bacteria</taxon>
        <taxon>Bacillati</taxon>
        <taxon>Actinomycetota</taxon>
        <taxon>Actinomycetes</taxon>
        <taxon>Micrococcales</taxon>
        <taxon>Intrasporangiaceae</taxon>
        <taxon>Nostocoides</taxon>
    </lineage>
</organism>
<dbReference type="OrthoDB" id="3256054at2"/>
<dbReference type="PROSITE" id="PS50943">
    <property type="entry name" value="HTH_CROC1"/>
    <property type="match status" value="1"/>
</dbReference>
<name>W6JWP4_9MICO</name>
<dbReference type="SMART" id="SM00530">
    <property type="entry name" value="HTH_XRE"/>
    <property type="match status" value="1"/>
</dbReference>
<dbReference type="AlphaFoldDB" id="W6JWP4"/>
<evidence type="ECO:0000313" key="3">
    <source>
        <dbReference type="Proteomes" id="UP000035763"/>
    </source>
</evidence>
<dbReference type="Proteomes" id="UP000035763">
    <property type="component" value="Unassembled WGS sequence"/>
</dbReference>
<evidence type="ECO:0000259" key="1">
    <source>
        <dbReference type="PROSITE" id="PS50943"/>
    </source>
</evidence>
<comment type="caution">
    <text evidence="2">The sequence shown here is derived from an EMBL/GenBank/DDBJ whole genome shotgun (WGS) entry which is preliminary data.</text>
</comment>
<dbReference type="InterPro" id="IPR010982">
    <property type="entry name" value="Lambda_DNA-bd_dom_sf"/>
</dbReference>
<dbReference type="Gene3D" id="1.10.260.40">
    <property type="entry name" value="lambda repressor-like DNA-binding domains"/>
    <property type="match status" value="1"/>
</dbReference>